<evidence type="ECO:0008006" key="3">
    <source>
        <dbReference type="Google" id="ProtNLM"/>
    </source>
</evidence>
<gene>
    <name evidence="1" type="ORF">SAMN05216361_4078</name>
</gene>
<accession>A0A1M5R866</accession>
<reference evidence="2" key="1">
    <citation type="submission" date="2016-11" db="EMBL/GenBank/DDBJ databases">
        <authorList>
            <person name="Varghese N."/>
            <person name="Submissions S."/>
        </authorList>
    </citation>
    <scope>NUCLEOTIDE SEQUENCE [LARGE SCALE GENOMIC DNA]</scope>
    <source>
        <strain evidence="2">CGMCC 1.8995</strain>
    </source>
</reference>
<dbReference type="OrthoDB" id="5368544at2"/>
<dbReference type="Proteomes" id="UP000184520">
    <property type="component" value="Unassembled WGS sequence"/>
</dbReference>
<protein>
    <recommendedName>
        <fullName evidence="3">Phosphate ABC transporter substrate-binding protein</fullName>
    </recommendedName>
</protein>
<keyword evidence="2" id="KW-1185">Reference proteome</keyword>
<name>A0A1M5R866_9ALTE</name>
<dbReference type="STRING" id="634436.SAMN05216361_4078"/>
<evidence type="ECO:0000313" key="1">
    <source>
        <dbReference type="EMBL" id="SHH22378.1"/>
    </source>
</evidence>
<evidence type="ECO:0000313" key="2">
    <source>
        <dbReference type="Proteomes" id="UP000184520"/>
    </source>
</evidence>
<organism evidence="1 2">
    <name type="scientific">Marisediminitalea aggregata</name>
    <dbReference type="NCBI Taxonomy" id="634436"/>
    <lineage>
        <taxon>Bacteria</taxon>
        <taxon>Pseudomonadati</taxon>
        <taxon>Pseudomonadota</taxon>
        <taxon>Gammaproteobacteria</taxon>
        <taxon>Alteromonadales</taxon>
        <taxon>Alteromonadaceae</taxon>
        <taxon>Marisediminitalea</taxon>
    </lineage>
</organism>
<sequence length="143" mass="15910">MRLLRYLTVILILLPGWVVAQQEEHIVVITKVDTPLDEVNKTMLRNLYMGNIGLGDITPIALSPGELARSIFNVRVVGLTESRIQAYWAQMRFSGRKQRPVEAINPQEAILMVESTANTVAYVPAGTPLPDSVKVIFESKPIP</sequence>
<dbReference type="SUPFAM" id="SSF53850">
    <property type="entry name" value="Periplasmic binding protein-like II"/>
    <property type="match status" value="1"/>
</dbReference>
<dbReference type="RefSeq" id="WP_073325019.1">
    <property type="nucleotide sequence ID" value="NZ_FQWD01000007.1"/>
</dbReference>
<dbReference type="EMBL" id="FQWD01000007">
    <property type="protein sequence ID" value="SHH22378.1"/>
    <property type="molecule type" value="Genomic_DNA"/>
</dbReference>
<proteinExistence type="predicted"/>
<dbReference type="AlphaFoldDB" id="A0A1M5R866"/>